<proteinExistence type="predicted"/>
<evidence type="ECO:0000313" key="2">
    <source>
        <dbReference type="EMBL" id="KJB23582.1"/>
    </source>
</evidence>
<gene>
    <name evidence="2" type="ORF">B456_004G105800</name>
</gene>
<keyword evidence="1" id="KW-1133">Transmembrane helix</keyword>
<reference evidence="2 3" key="1">
    <citation type="journal article" date="2012" name="Nature">
        <title>Repeated polyploidization of Gossypium genomes and the evolution of spinnable cotton fibres.</title>
        <authorList>
            <person name="Paterson A.H."/>
            <person name="Wendel J.F."/>
            <person name="Gundlach H."/>
            <person name="Guo H."/>
            <person name="Jenkins J."/>
            <person name="Jin D."/>
            <person name="Llewellyn D."/>
            <person name="Showmaker K.C."/>
            <person name="Shu S."/>
            <person name="Udall J."/>
            <person name="Yoo M.J."/>
            <person name="Byers R."/>
            <person name="Chen W."/>
            <person name="Doron-Faigenboim A."/>
            <person name="Duke M.V."/>
            <person name="Gong L."/>
            <person name="Grimwood J."/>
            <person name="Grover C."/>
            <person name="Grupp K."/>
            <person name="Hu G."/>
            <person name="Lee T.H."/>
            <person name="Li J."/>
            <person name="Lin L."/>
            <person name="Liu T."/>
            <person name="Marler B.S."/>
            <person name="Page J.T."/>
            <person name="Roberts A.W."/>
            <person name="Romanel E."/>
            <person name="Sanders W.S."/>
            <person name="Szadkowski E."/>
            <person name="Tan X."/>
            <person name="Tang H."/>
            <person name="Xu C."/>
            <person name="Wang J."/>
            <person name="Wang Z."/>
            <person name="Zhang D."/>
            <person name="Zhang L."/>
            <person name="Ashrafi H."/>
            <person name="Bedon F."/>
            <person name="Bowers J.E."/>
            <person name="Brubaker C.L."/>
            <person name="Chee P.W."/>
            <person name="Das S."/>
            <person name="Gingle A.R."/>
            <person name="Haigler C.H."/>
            <person name="Harker D."/>
            <person name="Hoffmann L.V."/>
            <person name="Hovav R."/>
            <person name="Jones D.C."/>
            <person name="Lemke C."/>
            <person name="Mansoor S."/>
            <person name="ur Rahman M."/>
            <person name="Rainville L.N."/>
            <person name="Rambani A."/>
            <person name="Reddy U.K."/>
            <person name="Rong J.K."/>
            <person name="Saranga Y."/>
            <person name="Scheffler B.E."/>
            <person name="Scheffler J.A."/>
            <person name="Stelly D.M."/>
            <person name="Triplett B.A."/>
            <person name="Van Deynze A."/>
            <person name="Vaslin M.F."/>
            <person name="Waghmare V.N."/>
            <person name="Walford S.A."/>
            <person name="Wright R.J."/>
            <person name="Zaki E.A."/>
            <person name="Zhang T."/>
            <person name="Dennis E.S."/>
            <person name="Mayer K.F."/>
            <person name="Peterson D.G."/>
            <person name="Rokhsar D.S."/>
            <person name="Wang X."/>
            <person name="Schmutz J."/>
        </authorList>
    </citation>
    <scope>NUCLEOTIDE SEQUENCE [LARGE SCALE GENOMIC DNA]</scope>
</reference>
<name>A0A0D2MWI4_GOSRA</name>
<evidence type="ECO:0000313" key="3">
    <source>
        <dbReference type="Proteomes" id="UP000032304"/>
    </source>
</evidence>
<accession>A0A0D2MWI4</accession>
<evidence type="ECO:0008006" key="4">
    <source>
        <dbReference type="Google" id="ProtNLM"/>
    </source>
</evidence>
<dbReference type="AlphaFoldDB" id="A0A0D2MWI4"/>
<keyword evidence="1" id="KW-0472">Membrane</keyword>
<dbReference type="Proteomes" id="UP000032304">
    <property type="component" value="Chromosome 4"/>
</dbReference>
<keyword evidence="1" id="KW-0812">Transmembrane</keyword>
<dbReference type="EMBL" id="CM001743">
    <property type="protein sequence ID" value="KJB23582.1"/>
    <property type="molecule type" value="Genomic_DNA"/>
</dbReference>
<keyword evidence="3" id="KW-1185">Reference proteome</keyword>
<feature type="transmembrane region" description="Helical" evidence="1">
    <location>
        <begin position="23"/>
        <end position="43"/>
    </location>
</feature>
<protein>
    <recommendedName>
        <fullName evidence="4">Transmembrane protein</fullName>
    </recommendedName>
</protein>
<sequence length="85" mass="9478">MPPKVAKSLETTNSPSTFFFKPVPPLSLALSLLFCLIFFVFFLDESLDGWSLIVSTRQVGVPDPSLKLEIHISRILGSFSWSFVS</sequence>
<evidence type="ECO:0000256" key="1">
    <source>
        <dbReference type="SAM" id="Phobius"/>
    </source>
</evidence>
<organism evidence="2 3">
    <name type="scientific">Gossypium raimondii</name>
    <name type="common">Peruvian cotton</name>
    <name type="synonym">Gossypium klotzschianum subsp. raimondii</name>
    <dbReference type="NCBI Taxonomy" id="29730"/>
    <lineage>
        <taxon>Eukaryota</taxon>
        <taxon>Viridiplantae</taxon>
        <taxon>Streptophyta</taxon>
        <taxon>Embryophyta</taxon>
        <taxon>Tracheophyta</taxon>
        <taxon>Spermatophyta</taxon>
        <taxon>Magnoliopsida</taxon>
        <taxon>eudicotyledons</taxon>
        <taxon>Gunneridae</taxon>
        <taxon>Pentapetalae</taxon>
        <taxon>rosids</taxon>
        <taxon>malvids</taxon>
        <taxon>Malvales</taxon>
        <taxon>Malvaceae</taxon>
        <taxon>Malvoideae</taxon>
        <taxon>Gossypium</taxon>
    </lineage>
</organism>
<dbReference type="Gramene" id="KJB23582">
    <property type="protein sequence ID" value="KJB23582"/>
    <property type="gene ID" value="B456_004G105800"/>
</dbReference>